<evidence type="ECO:0000256" key="1">
    <source>
        <dbReference type="SAM" id="Phobius"/>
    </source>
</evidence>
<feature type="transmembrane region" description="Helical" evidence="1">
    <location>
        <begin position="134"/>
        <end position="157"/>
    </location>
</feature>
<keyword evidence="1" id="KW-0472">Membrane</keyword>
<accession>A0A5S3WX21</accession>
<dbReference type="EMBL" id="PNCJ01000026">
    <property type="protein sequence ID" value="TMP35006.1"/>
    <property type="molecule type" value="Genomic_DNA"/>
</dbReference>
<gene>
    <name evidence="2" type="ORF">CWB98_16950</name>
</gene>
<feature type="transmembrane region" description="Helical" evidence="1">
    <location>
        <begin position="12"/>
        <end position="32"/>
    </location>
</feature>
<reference evidence="3" key="2">
    <citation type="submission" date="2019-06" db="EMBL/GenBank/DDBJ databases">
        <title>Co-occurence of chitin degradation, pigmentation and bioactivity in marine Pseudoalteromonas.</title>
        <authorList>
            <person name="Sonnenschein E.C."/>
            <person name="Bech P.K."/>
        </authorList>
    </citation>
    <scope>NUCLEOTIDE SEQUENCE [LARGE SCALE GENOMIC DNA]</scope>
    <source>
        <strain evidence="3">S2599</strain>
    </source>
</reference>
<feature type="transmembrane region" description="Helical" evidence="1">
    <location>
        <begin position="101"/>
        <end position="122"/>
    </location>
</feature>
<feature type="transmembrane region" description="Helical" evidence="1">
    <location>
        <begin position="38"/>
        <end position="57"/>
    </location>
</feature>
<evidence type="ECO:0000313" key="2">
    <source>
        <dbReference type="EMBL" id="TMP35006.1"/>
    </source>
</evidence>
<dbReference type="AlphaFoldDB" id="A0A5S3WX21"/>
<comment type="caution">
    <text evidence="2">The sequence shown here is derived from an EMBL/GenBank/DDBJ whole genome shotgun (WGS) entry which is preliminary data.</text>
</comment>
<keyword evidence="1" id="KW-1133">Transmembrane helix</keyword>
<name>A0A5S3WX21_9GAMM</name>
<proteinExistence type="predicted"/>
<reference evidence="2 3" key="1">
    <citation type="submission" date="2018-01" db="EMBL/GenBank/DDBJ databases">
        <authorList>
            <person name="Paulsen S."/>
            <person name="Gram L.K."/>
        </authorList>
    </citation>
    <scope>NUCLEOTIDE SEQUENCE [LARGE SCALE GENOMIC DNA]</scope>
    <source>
        <strain evidence="2 3">S2599</strain>
    </source>
</reference>
<organism evidence="2 3">
    <name type="scientific">Pseudoalteromonas rubra</name>
    <dbReference type="NCBI Taxonomy" id="43658"/>
    <lineage>
        <taxon>Bacteria</taxon>
        <taxon>Pseudomonadati</taxon>
        <taxon>Pseudomonadota</taxon>
        <taxon>Gammaproteobacteria</taxon>
        <taxon>Alteromonadales</taxon>
        <taxon>Pseudoalteromonadaceae</taxon>
        <taxon>Pseudoalteromonas</taxon>
    </lineage>
</organism>
<sequence>MIRENYFNKRASLHCVAIAVIYLVLDIKLLFFGESQTLNFEFLFNVKVFVCFLYLLYSEKITGYFEQEDNLPLDFTLHMTAFLFMLWLMIVPGIFGIAFSKYFGCVLIILLIGSVPILFEVIKCREVNHASFGLVSVELLIKAAFVFCAIVILMYLVSGNWSWEIRPIHTLIKNHYL</sequence>
<feature type="transmembrane region" description="Helical" evidence="1">
    <location>
        <begin position="77"/>
        <end position="95"/>
    </location>
</feature>
<evidence type="ECO:0000313" key="3">
    <source>
        <dbReference type="Proteomes" id="UP000306719"/>
    </source>
</evidence>
<dbReference type="Proteomes" id="UP000306719">
    <property type="component" value="Unassembled WGS sequence"/>
</dbReference>
<keyword evidence="1" id="KW-0812">Transmembrane</keyword>
<protein>
    <submittedName>
        <fullName evidence="2">Uncharacterized protein</fullName>
    </submittedName>
</protein>